<accession>A0A1X9T4B1</accession>
<dbReference type="Proteomes" id="UP000078148">
    <property type="component" value="Plasmid unnamed1"/>
</dbReference>
<feature type="compositionally biased region" description="Basic and acidic residues" evidence="1">
    <location>
        <begin position="91"/>
        <end position="102"/>
    </location>
</feature>
<evidence type="ECO:0000313" key="3">
    <source>
        <dbReference type="Proteomes" id="UP000078148"/>
    </source>
</evidence>
<gene>
    <name evidence="2" type="ORF">AR543_p0126</name>
</gene>
<sequence length="187" mass="20589">MSNPLTNKIVADRLDISSSTLKRWIALMEEAGYVFYSPGSVRKLLEKDLTVFKKVKMYSGKPNCTLEQAVIKAVDWFHKQNENQEASAQAHPEDTEKQRRAEQTTAAPTGSAAPASLTPAVQAAALSVDQAAIMKYDHIMMNLLPGMFWKGKETQQLLQEEWSHLRGLLLGSSTSQPDLNLASAGGE</sequence>
<keyword evidence="3" id="KW-1185">Reference proteome</keyword>
<protein>
    <recommendedName>
        <fullName evidence="4">HTH merR-type domain-containing protein</fullName>
    </recommendedName>
</protein>
<evidence type="ECO:0008006" key="4">
    <source>
        <dbReference type="Google" id="ProtNLM"/>
    </source>
</evidence>
<dbReference type="RefSeq" id="WP_087071436.1">
    <property type="nucleotide sequence ID" value="NZ_CP021170.1"/>
</dbReference>
<dbReference type="OrthoDB" id="2467384at2"/>
<evidence type="ECO:0000313" key="2">
    <source>
        <dbReference type="EMBL" id="ARR10734.1"/>
    </source>
</evidence>
<organism evidence="2 3">
    <name type="scientific">Paenibacillus bovis</name>
    <dbReference type="NCBI Taxonomy" id="1616788"/>
    <lineage>
        <taxon>Bacteria</taxon>
        <taxon>Bacillati</taxon>
        <taxon>Bacillota</taxon>
        <taxon>Bacilli</taxon>
        <taxon>Bacillales</taxon>
        <taxon>Paenibacillaceae</taxon>
        <taxon>Paenibacillus</taxon>
    </lineage>
</organism>
<evidence type="ECO:0000256" key="1">
    <source>
        <dbReference type="SAM" id="MobiDB-lite"/>
    </source>
</evidence>
<dbReference type="EMBL" id="CP021170">
    <property type="protein sequence ID" value="ARR10734.1"/>
    <property type="molecule type" value="Genomic_DNA"/>
</dbReference>
<proteinExistence type="predicted"/>
<feature type="compositionally biased region" description="Low complexity" evidence="1">
    <location>
        <begin position="104"/>
        <end position="114"/>
    </location>
</feature>
<keyword evidence="2" id="KW-0614">Plasmid</keyword>
<dbReference type="AlphaFoldDB" id="A0A1X9T4B1"/>
<geneLocation type="plasmid" evidence="2 3">
    <name>unnamed1</name>
</geneLocation>
<reference evidence="2 3" key="1">
    <citation type="journal article" date="2016" name="Int. J. Syst. Evol. Microbiol.">
        <title>Paenibacillus damxungensis sp. nov., isolated from raw yak (Bos grunniens) milk.</title>
        <authorList>
            <person name="Wu Z."/>
            <person name="Gao C."/>
            <person name="Han J."/>
            <person name="Liu Z."/>
        </authorList>
    </citation>
    <scope>NUCLEOTIDE SEQUENCE [LARGE SCALE GENOMIC DNA]</scope>
    <source>
        <strain evidence="2 3">BD3526</strain>
        <plasmid evidence="2 3">unnamed1</plasmid>
    </source>
</reference>
<name>A0A1X9T4B1_9BACL</name>
<dbReference type="KEGG" id="pbv:AR543_p0126"/>
<feature type="region of interest" description="Disordered" evidence="1">
    <location>
        <begin position="82"/>
        <end position="114"/>
    </location>
</feature>